<feature type="non-terminal residue" evidence="4">
    <location>
        <position position="386"/>
    </location>
</feature>
<sequence length="386" mass="42864">MKVAFLVFGSRGDVQPYVAMAKELIDRGIPALMFAQKPFQNWIESEGIEFSLIPGDLSHDVSQPEMIKAILSGDMRPFMPLFYDKHRIGKTLFHILDTVQADKSISLIVTATSLGFISPYIYHYSNVPTCTVHLIPTGQPTSQIPSLMIPVNLPFGLSHRIQSVIMNPIVVKPITTHFQTLDFSHYTLTQPKNPNPPPLKSFPKYYSFSHNILPRPTDWPSDIPGGGSILFKNRATTDTLSPRTQSFLDNGSEPVYIGFGSMPADLSTNYPAFINDVIKHSPADTRFIVFSRNMSNSRDILTESGKSLHAQWDGTKRVLVVGSEPHHVLFPRCKVIVHHGGAGTTAEAARAGKVQVVCPFGFDQTLWARVVVERGVGVFVGYFREL</sequence>
<evidence type="ECO:0000259" key="2">
    <source>
        <dbReference type="Pfam" id="PF03033"/>
    </source>
</evidence>
<comment type="caution">
    <text evidence="4">The sequence shown here is derived from an EMBL/GenBank/DDBJ whole genome shotgun (WGS) entry which is preliminary data.</text>
</comment>
<name>A0A1Y2BHC4_9FUNG</name>
<feature type="domain" description="Glycosyltransferase family 28 N-terminal" evidence="2">
    <location>
        <begin position="3"/>
        <end position="72"/>
    </location>
</feature>
<dbReference type="AlphaFoldDB" id="A0A1Y2BHC4"/>
<evidence type="ECO:0000313" key="5">
    <source>
        <dbReference type="Proteomes" id="UP000193642"/>
    </source>
</evidence>
<protein>
    <submittedName>
        <fullName evidence="4">UDP-Glycosyltransferase/glycogen phosphorylase</fullName>
    </submittedName>
</protein>
<dbReference type="CDD" id="cd03784">
    <property type="entry name" value="GT1_Gtf-like"/>
    <property type="match status" value="1"/>
</dbReference>
<dbReference type="Pfam" id="PF03033">
    <property type="entry name" value="Glyco_transf_28"/>
    <property type="match status" value="1"/>
</dbReference>
<dbReference type="SUPFAM" id="SSF53756">
    <property type="entry name" value="UDP-Glycosyltransferase/glycogen phosphorylase"/>
    <property type="match status" value="1"/>
</dbReference>
<dbReference type="InterPro" id="IPR010610">
    <property type="entry name" value="EryCIII-like_C"/>
</dbReference>
<evidence type="ECO:0000259" key="3">
    <source>
        <dbReference type="Pfam" id="PF06722"/>
    </source>
</evidence>
<gene>
    <name evidence="4" type="ORF">BCR33DRAFT_722927</name>
</gene>
<dbReference type="InterPro" id="IPR002213">
    <property type="entry name" value="UDP_glucos_trans"/>
</dbReference>
<proteinExistence type="predicted"/>
<evidence type="ECO:0000313" key="4">
    <source>
        <dbReference type="EMBL" id="ORY34192.1"/>
    </source>
</evidence>
<dbReference type="OrthoDB" id="5835829at2759"/>
<keyword evidence="1 4" id="KW-0808">Transferase</keyword>
<dbReference type="PANTHER" id="PTHR48050">
    <property type="entry name" value="STEROL 3-BETA-GLUCOSYLTRANSFERASE"/>
    <property type="match status" value="1"/>
</dbReference>
<evidence type="ECO:0000256" key="1">
    <source>
        <dbReference type="ARBA" id="ARBA00022679"/>
    </source>
</evidence>
<accession>A0A1Y2BHC4</accession>
<dbReference type="GO" id="GO:0016906">
    <property type="term" value="F:sterol 3-beta-glucosyltransferase activity"/>
    <property type="evidence" value="ECO:0007669"/>
    <property type="project" value="UniProtKB-ARBA"/>
</dbReference>
<reference evidence="4 5" key="1">
    <citation type="submission" date="2016-07" db="EMBL/GenBank/DDBJ databases">
        <title>Pervasive Adenine N6-methylation of Active Genes in Fungi.</title>
        <authorList>
            <consortium name="DOE Joint Genome Institute"/>
            <person name="Mondo S.J."/>
            <person name="Dannebaum R.O."/>
            <person name="Kuo R.C."/>
            <person name="Labutti K."/>
            <person name="Haridas S."/>
            <person name="Kuo A."/>
            <person name="Salamov A."/>
            <person name="Ahrendt S.R."/>
            <person name="Lipzen A."/>
            <person name="Sullivan W."/>
            <person name="Andreopoulos W.B."/>
            <person name="Clum A."/>
            <person name="Lindquist E."/>
            <person name="Daum C."/>
            <person name="Ramamoorthy G.K."/>
            <person name="Gryganskyi A."/>
            <person name="Culley D."/>
            <person name="Magnuson J.K."/>
            <person name="James T.Y."/>
            <person name="O'Malley M.A."/>
            <person name="Stajich J.E."/>
            <person name="Spatafora J.W."/>
            <person name="Visel A."/>
            <person name="Grigoriev I.V."/>
        </authorList>
    </citation>
    <scope>NUCLEOTIDE SEQUENCE [LARGE SCALE GENOMIC DNA]</scope>
    <source>
        <strain evidence="4 5">JEL800</strain>
    </source>
</reference>
<dbReference type="GO" id="GO:0005975">
    <property type="term" value="P:carbohydrate metabolic process"/>
    <property type="evidence" value="ECO:0007669"/>
    <property type="project" value="InterPro"/>
</dbReference>
<dbReference type="InterPro" id="IPR050426">
    <property type="entry name" value="Glycosyltransferase_28"/>
</dbReference>
<dbReference type="InterPro" id="IPR004276">
    <property type="entry name" value="GlycoTrans_28_N"/>
</dbReference>
<dbReference type="Gene3D" id="3.40.50.2000">
    <property type="entry name" value="Glycogen Phosphorylase B"/>
    <property type="match status" value="2"/>
</dbReference>
<keyword evidence="5" id="KW-1185">Reference proteome</keyword>
<feature type="domain" description="Erythromycin biosynthesis protein CIII-like C-terminal" evidence="3">
    <location>
        <begin position="318"/>
        <end position="380"/>
    </location>
</feature>
<dbReference type="STRING" id="329046.A0A1Y2BHC4"/>
<dbReference type="Proteomes" id="UP000193642">
    <property type="component" value="Unassembled WGS sequence"/>
</dbReference>
<dbReference type="Pfam" id="PF06722">
    <property type="entry name" value="EryCIII-like_C"/>
    <property type="match status" value="1"/>
</dbReference>
<dbReference type="EMBL" id="MCGO01000064">
    <property type="protein sequence ID" value="ORY34192.1"/>
    <property type="molecule type" value="Genomic_DNA"/>
</dbReference>
<dbReference type="PANTHER" id="PTHR48050:SF13">
    <property type="entry name" value="STEROL 3-BETA-GLUCOSYLTRANSFERASE UGT80A2"/>
    <property type="match status" value="1"/>
</dbReference>
<organism evidence="4 5">
    <name type="scientific">Rhizoclosmatium globosum</name>
    <dbReference type="NCBI Taxonomy" id="329046"/>
    <lineage>
        <taxon>Eukaryota</taxon>
        <taxon>Fungi</taxon>
        <taxon>Fungi incertae sedis</taxon>
        <taxon>Chytridiomycota</taxon>
        <taxon>Chytridiomycota incertae sedis</taxon>
        <taxon>Chytridiomycetes</taxon>
        <taxon>Chytridiales</taxon>
        <taxon>Chytriomycetaceae</taxon>
        <taxon>Rhizoclosmatium</taxon>
    </lineage>
</organism>